<organism evidence="1 2">
    <name type="scientific">Flavobacterium agri</name>
    <dbReference type="NCBI Taxonomy" id="2743471"/>
    <lineage>
        <taxon>Bacteria</taxon>
        <taxon>Pseudomonadati</taxon>
        <taxon>Bacteroidota</taxon>
        <taxon>Flavobacteriia</taxon>
        <taxon>Flavobacteriales</taxon>
        <taxon>Flavobacteriaceae</taxon>
        <taxon>Flavobacterium</taxon>
    </lineage>
</organism>
<dbReference type="InterPro" id="IPR023393">
    <property type="entry name" value="START-like_dom_sf"/>
</dbReference>
<proteinExistence type="predicted"/>
<dbReference type="CDD" id="cd07820">
    <property type="entry name" value="SRPBCC_3"/>
    <property type="match status" value="1"/>
</dbReference>
<dbReference type="Proteomes" id="UP000535020">
    <property type="component" value="Unassembled WGS sequence"/>
</dbReference>
<evidence type="ECO:0000313" key="2">
    <source>
        <dbReference type="Proteomes" id="UP000535020"/>
    </source>
</evidence>
<protein>
    <submittedName>
        <fullName evidence="1">SRPBCC family protein</fullName>
    </submittedName>
</protein>
<accession>A0A7Y8XZM4</accession>
<gene>
    <name evidence="1" type="ORF">HZF10_02570</name>
</gene>
<evidence type="ECO:0000313" key="1">
    <source>
        <dbReference type="EMBL" id="NYA69788.1"/>
    </source>
</evidence>
<reference evidence="1 2" key="1">
    <citation type="submission" date="2020-07" db="EMBL/GenBank/DDBJ databases">
        <authorList>
            <person name="Sun Q."/>
        </authorList>
    </citation>
    <scope>NUCLEOTIDE SEQUENCE [LARGE SCALE GENOMIC DNA]</scope>
    <source>
        <strain evidence="1 2">MAH-1</strain>
    </source>
</reference>
<sequence>MKLYELKAIQKFPTTSEKLWDFIATPKNLTVITPPNMGFNTLSGDDSPMFAGQIIDYTITPLFGIRLHWVTEITHVEKGKYFVDEQRFGPYAFWHHKHFLKETDFGCEMIDVVHYKLPMGFLGHLAHPILVRPKLEEIFEFRHKKLIELFGEI</sequence>
<dbReference type="EMBL" id="JACBJI010000001">
    <property type="protein sequence ID" value="NYA69788.1"/>
    <property type="molecule type" value="Genomic_DNA"/>
</dbReference>
<dbReference type="Gene3D" id="3.30.530.20">
    <property type="match status" value="1"/>
</dbReference>
<dbReference type="AlphaFoldDB" id="A0A7Y8XZM4"/>
<dbReference type="SUPFAM" id="SSF55961">
    <property type="entry name" value="Bet v1-like"/>
    <property type="match status" value="1"/>
</dbReference>
<comment type="caution">
    <text evidence="1">The sequence shown here is derived from an EMBL/GenBank/DDBJ whole genome shotgun (WGS) entry which is preliminary data.</text>
</comment>
<dbReference type="RefSeq" id="WP_176004614.1">
    <property type="nucleotide sequence ID" value="NZ_JABWMI010000005.1"/>
</dbReference>
<name>A0A7Y8XZM4_9FLAO</name>
<keyword evidence="2" id="KW-1185">Reference proteome</keyword>